<sequence length="121" mass="13071">MNVAATSNPCAKEKEGGGGLAACGVMVMILEEEAYSAPAMVDEELASGLAMVVSPLMARFHGGVVSRWRHSMVVTSVAFRRERREKKLADDEDGTAEAERRLTALAARVSVEKVEKIMLMC</sequence>
<name>A0A0L9VCQ1_PHAAN</name>
<dbReference type="Gramene" id="KOM52697">
    <property type="protein sequence ID" value="KOM52697"/>
    <property type="gene ID" value="LR48_Vigan09g135600"/>
</dbReference>
<accession>A0A0L9VCQ1</accession>
<organism evidence="1 2">
    <name type="scientific">Phaseolus angularis</name>
    <name type="common">Azuki bean</name>
    <name type="synonym">Vigna angularis</name>
    <dbReference type="NCBI Taxonomy" id="3914"/>
    <lineage>
        <taxon>Eukaryota</taxon>
        <taxon>Viridiplantae</taxon>
        <taxon>Streptophyta</taxon>
        <taxon>Embryophyta</taxon>
        <taxon>Tracheophyta</taxon>
        <taxon>Spermatophyta</taxon>
        <taxon>Magnoliopsida</taxon>
        <taxon>eudicotyledons</taxon>
        <taxon>Gunneridae</taxon>
        <taxon>Pentapetalae</taxon>
        <taxon>rosids</taxon>
        <taxon>fabids</taxon>
        <taxon>Fabales</taxon>
        <taxon>Fabaceae</taxon>
        <taxon>Papilionoideae</taxon>
        <taxon>50 kb inversion clade</taxon>
        <taxon>NPAAA clade</taxon>
        <taxon>indigoferoid/millettioid clade</taxon>
        <taxon>Phaseoleae</taxon>
        <taxon>Vigna</taxon>
    </lineage>
</organism>
<dbReference type="EMBL" id="CM003379">
    <property type="protein sequence ID" value="KOM52697.1"/>
    <property type="molecule type" value="Genomic_DNA"/>
</dbReference>
<protein>
    <submittedName>
        <fullName evidence="1">Uncharacterized protein</fullName>
    </submittedName>
</protein>
<gene>
    <name evidence="1" type="ORF">LR48_Vigan09g135600</name>
</gene>
<dbReference type="AlphaFoldDB" id="A0A0L9VCQ1"/>
<dbReference type="Proteomes" id="UP000053144">
    <property type="component" value="Chromosome 9"/>
</dbReference>
<proteinExistence type="predicted"/>
<evidence type="ECO:0000313" key="1">
    <source>
        <dbReference type="EMBL" id="KOM52697.1"/>
    </source>
</evidence>
<reference evidence="2" key="1">
    <citation type="journal article" date="2015" name="Proc. Natl. Acad. Sci. U.S.A.">
        <title>Genome sequencing of adzuki bean (Vigna angularis) provides insight into high starch and low fat accumulation and domestication.</title>
        <authorList>
            <person name="Yang K."/>
            <person name="Tian Z."/>
            <person name="Chen C."/>
            <person name="Luo L."/>
            <person name="Zhao B."/>
            <person name="Wang Z."/>
            <person name="Yu L."/>
            <person name="Li Y."/>
            <person name="Sun Y."/>
            <person name="Li W."/>
            <person name="Chen Y."/>
            <person name="Li Y."/>
            <person name="Zhang Y."/>
            <person name="Ai D."/>
            <person name="Zhao J."/>
            <person name="Shang C."/>
            <person name="Ma Y."/>
            <person name="Wu B."/>
            <person name="Wang M."/>
            <person name="Gao L."/>
            <person name="Sun D."/>
            <person name="Zhang P."/>
            <person name="Guo F."/>
            <person name="Wang W."/>
            <person name="Li Y."/>
            <person name="Wang J."/>
            <person name="Varshney R.K."/>
            <person name="Wang J."/>
            <person name="Ling H.Q."/>
            <person name="Wan P."/>
        </authorList>
    </citation>
    <scope>NUCLEOTIDE SEQUENCE</scope>
    <source>
        <strain evidence="2">cv. Jingnong 6</strain>
    </source>
</reference>
<evidence type="ECO:0000313" key="2">
    <source>
        <dbReference type="Proteomes" id="UP000053144"/>
    </source>
</evidence>